<dbReference type="EMBL" id="JAIWYP010000009">
    <property type="protein sequence ID" value="KAH3772688.1"/>
    <property type="molecule type" value="Genomic_DNA"/>
</dbReference>
<gene>
    <name evidence="1" type="ORF">DPMN_174031</name>
</gene>
<reference evidence="1" key="2">
    <citation type="submission" date="2020-11" db="EMBL/GenBank/DDBJ databases">
        <authorList>
            <person name="McCartney M.A."/>
            <person name="Auch B."/>
            <person name="Kono T."/>
            <person name="Mallez S."/>
            <person name="Becker A."/>
            <person name="Gohl D.M."/>
            <person name="Silverstein K.A.T."/>
            <person name="Koren S."/>
            <person name="Bechman K.B."/>
            <person name="Herman A."/>
            <person name="Abrahante J.E."/>
            <person name="Garbe J."/>
        </authorList>
    </citation>
    <scope>NUCLEOTIDE SEQUENCE</scope>
    <source>
        <strain evidence="1">Duluth1</strain>
        <tissue evidence="1">Whole animal</tissue>
    </source>
</reference>
<evidence type="ECO:0008006" key="3">
    <source>
        <dbReference type="Google" id="ProtNLM"/>
    </source>
</evidence>
<reference evidence="1" key="1">
    <citation type="journal article" date="2019" name="bioRxiv">
        <title>The Genome of the Zebra Mussel, Dreissena polymorpha: A Resource for Invasive Species Research.</title>
        <authorList>
            <person name="McCartney M.A."/>
            <person name="Auch B."/>
            <person name="Kono T."/>
            <person name="Mallez S."/>
            <person name="Zhang Y."/>
            <person name="Obille A."/>
            <person name="Becker A."/>
            <person name="Abrahante J.E."/>
            <person name="Garbe J."/>
            <person name="Badalamenti J.P."/>
            <person name="Herman A."/>
            <person name="Mangelson H."/>
            <person name="Liachko I."/>
            <person name="Sullivan S."/>
            <person name="Sone E.D."/>
            <person name="Koren S."/>
            <person name="Silverstein K.A.T."/>
            <person name="Beckman K.B."/>
            <person name="Gohl D.M."/>
        </authorList>
    </citation>
    <scope>NUCLEOTIDE SEQUENCE</scope>
    <source>
        <strain evidence="1">Duluth1</strain>
        <tissue evidence="1">Whole animal</tissue>
    </source>
</reference>
<keyword evidence="2" id="KW-1185">Reference proteome</keyword>
<dbReference type="AlphaFoldDB" id="A0A9D4E401"/>
<evidence type="ECO:0000313" key="2">
    <source>
        <dbReference type="Proteomes" id="UP000828390"/>
    </source>
</evidence>
<evidence type="ECO:0000313" key="1">
    <source>
        <dbReference type="EMBL" id="KAH3772688.1"/>
    </source>
</evidence>
<proteinExistence type="predicted"/>
<organism evidence="1 2">
    <name type="scientific">Dreissena polymorpha</name>
    <name type="common">Zebra mussel</name>
    <name type="synonym">Mytilus polymorpha</name>
    <dbReference type="NCBI Taxonomy" id="45954"/>
    <lineage>
        <taxon>Eukaryota</taxon>
        <taxon>Metazoa</taxon>
        <taxon>Spiralia</taxon>
        <taxon>Lophotrochozoa</taxon>
        <taxon>Mollusca</taxon>
        <taxon>Bivalvia</taxon>
        <taxon>Autobranchia</taxon>
        <taxon>Heteroconchia</taxon>
        <taxon>Euheterodonta</taxon>
        <taxon>Imparidentia</taxon>
        <taxon>Neoheterodontei</taxon>
        <taxon>Myida</taxon>
        <taxon>Dreissenoidea</taxon>
        <taxon>Dreissenidae</taxon>
        <taxon>Dreissena</taxon>
    </lineage>
</organism>
<protein>
    <recommendedName>
        <fullName evidence="3">Reverse transcriptase domain-containing protein</fullName>
    </recommendedName>
</protein>
<name>A0A9D4E401_DREPO</name>
<dbReference type="Proteomes" id="UP000828390">
    <property type="component" value="Unassembled WGS sequence"/>
</dbReference>
<comment type="caution">
    <text evidence="1">The sequence shown here is derived from an EMBL/GenBank/DDBJ whole genome shotgun (WGS) entry which is preliminary data.</text>
</comment>
<sequence length="151" mass="17648">MRTRKHDARLPHRGYEGSLLSRDVKCDDNVDDTPGYGCQSTLLRVIEDWKRDLDENKYVAAISMDLSKAFDCLPHDLLLLKLEAYGVTGSKDHKIRHQLFPLQRGQALEFSTAKLQRPIELQLLPKSGQRMEWRELRLFLLFRSFIALFIY</sequence>
<accession>A0A9D4E401</accession>